<gene>
    <name evidence="3" type="primary">CSP11</name>
</gene>
<reference evidence="3" key="2">
    <citation type="submission" date="2018-04" db="EMBL/GenBank/DDBJ databases">
        <authorList>
            <person name="Sheng S."/>
        </authorList>
    </citation>
    <scope>NUCLEOTIDE SEQUENCE</scope>
    <source>
        <tissue evidence="3">Ovipositor</tissue>
    </source>
</reference>
<organism evidence="2">
    <name type="scientific">Meteorus pulchricornis</name>
    <dbReference type="NCBI Taxonomy" id="51522"/>
    <lineage>
        <taxon>Eukaryota</taxon>
        <taxon>Metazoa</taxon>
        <taxon>Ecdysozoa</taxon>
        <taxon>Arthropoda</taxon>
        <taxon>Hexapoda</taxon>
        <taxon>Insecta</taxon>
        <taxon>Pterygota</taxon>
        <taxon>Neoptera</taxon>
        <taxon>Endopterygota</taxon>
        <taxon>Hymenoptera</taxon>
        <taxon>Apocrita</taxon>
        <taxon>Ichneumonoidea</taxon>
        <taxon>Braconidae</taxon>
        <taxon>Meteorinae</taxon>
        <taxon>Meteorus</taxon>
    </lineage>
</organism>
<dbReference type="AlphaFoldDB" id="A0A1S5VFI4"/>
<dbReference type="InterPro" id="IPR036682">
    <property type="entry name" value="OS_D_A10/PebIII_sf"/>
</dbReference>
<keyword evidence="1" id="KW-0812">Transmembrane</keyword>
<feature type="transmembrane region" description="Helical" evidence="1">
    <location>
        <begin position="40"/>
        <end position="59"/>
    </location>
</feature>
<dbReference type="InterPro" id="IPR005055">
    <property type="entry name" value="A10/PebIII"/>
</dbReference>
<name>A0A1S5VFI4_9HYME</name>
<evidence type="ECO:0000313" key="3">
    <source>
        <dbReference type="EMBL" id="QCS38474.1"/>
    </source>
</evidence>
<dbReference type="EMBL" id="MH220438">
    <property type="protein sequence ID" value="QCS38474.1"/>
    <property type="molecule type" value="mRNA"/>
</dbReference>
<evidence type="ECO:0000313" key="2">
    <source>
        <dbReference type="EMBL" id="AQN78396.1"/>
    </source>
</evidence>
<accession>A0A1S5VFI4</accession>
<dbReference type="Gene3D" id="1.10.2080.10">
    <property type="entry name" value="Insect odorant-binding protein A10/Ejaculatory bulb-specific protein 3"/>
    <property type="match status" value="1"/>
</dbReference>
<reference evidence="2" key="1">
    <citation type="journal article" date="2017" name="Comp. Biochem. Physiol. Part D Genomics Proteomics">
        <title>Candidate chemosensory genes identified in the endoparasitoid Meteorus pulchricornis (Hymenoptera: Braconidae) by antennal transcriptome analysis.</title>
        <authorList>
            <person name="Sheng S."/>
            <person name="Liao C.W."/>
            <person name="Zheng Y."/>
            <person name="Zhou Y."/>
            <person name="Xu Y."/>
            <person name="Song W.M."/>
            <person name="He P."/>
            <person name="Zhang J."/>
            <person name="Wu F.A."/>
        </authorList>
    </citation>
    <scope>NUCLEOTIDE SEQUENCE</scope>
    <source>
        <strain evidence="2">Zhenjiang</strain>
    </source>
</reference>
<sequence>MSERVRRIRNLQTIAIGINVAVAQSRSISFSTSSQYNTRVNMKVAVVFIIAVVAVVMGAKYTTKYDNVDLDQILKSNRLLNNYVDCLLSKRTCTPDGKELKENLPDALKTECAGCSEKQKAGSEKVIRYIVNQRPDLWEQLAKVYDPNNEYRVKFQDKAEEKGIKI</sequence>
<proteinExistence type="evidence at transcript level"/>
<dbReference type="PANTHER" id="PTHR11257:SF12">
    <property type="entry name" value="EJACULATORY BULB-SPECIFIC PROTEIN 3-RELATED"/>
    <property type="match status" value="1"/>
</dbReference>
<keyword evidence="1" id="KW-1133">Transmembrane helix</keyword>
<dbReference type="Pfam" id="PF03392">
    <property type="entry name" value="OS-D"/>
    <property type="match status" value="1"/>
</dbReference>
<dbReference type="SUPFAM" id="SSF100910">
    <property type="entry name" value="Chemosensory protein Csp2"/>
    <property type="match status" value="1"/>
</dbReference>
<protein>
    <submittedName>
        <fullName evidence="2 3">Chemosensory protein</fullName>
    </submittedName>
</protein>
<dbReference type="PANTHER" id="PTHR11257">
    <property type="entry name" value="CHEMOSENSORY PROTEIN-RELATED"/>
    <property type="match status" value="1"/>
</dbReference>
<evidence type="ECO:0000256" key="1">
    <source>
        <dbReference type="SAM" id="Phobius"/>
    </source>
</evidence>
<dbReference type="EMBL" id="KY445461">
    <property type="protein sequence ID" value="AQN78396.1"/>
    <property type="molecule type" value="mRNA"/>
</dbReference>
<keyword evidence="1" id="KW-0472">Membrane</keyword>